<dbReference type="Proteomes" id="UP000218022">
    <property type="component" value="Unassembled WGS sequence"/>
</dbReference>
<proteinExistence type="predicted"/>
<sequence>MGNQYTTKVTADASGYKAELDSAGQRATAFAATQEAAAKRVQVAQKAIAEAAQTGSKASASAINNFVSQLSRTADQAGKTRAQLLEMKAAQLGISDSVSGYIGTIEKAAESTHGFNLATGAARRELLVLAHEASQGNWTKFGGSLGVLAERTDALGAILSPTGVGVGLFAAAVAYAGIEIYKTAAAMDTLQKSSTSTNGYIGLTSDQLTSMATGLVTTQHGLVSVTDTMAALVGSGQASQDTIAKLTQVVLQFGTDSGMTADKAAEAFVKLIEDPKKGIDELQAKYHTFSAAQIEVIEGYIKTGNTAQATKAFIDAVADSQSRMAAQGTQEVGVLARVWQSFADAARQAGANFDMMGVAATNTQKLADATARQAAAARNLANAKATPFGNVGSAQADLDAANAQVTALQKVQVAQQKIAAENAQRAKDAAAALAVGSYLDSGKYASPTVQHNQALATENADFTKATADLNKNSTKYQEALKRHYENVQTINDQYAKKTRVHTNEGGINAELTRIAGQNQLIEQEEKRTETVLKSQRDSGLIDTVTYFQKLHDAQANALNQEIANAQQRVDIASQKKEKSAMETALKDYQSLVAQRVAVEQNYTDSVAQYQALRASHVQKYSDQQAEILSKQIDGYTKSYTQRNMSSQDKADNDARLRILENYETQRQALLLQYDSPTADQEEYRKRMVIATQAYEDQSAELEKNLALQQQMQDSYSEQIRKSLVGLGGDSQTNAQLVGSGFTSVFNTMESALESFVTTGKFNFSSFAASVLDDMAKIALRAAETQIFNTLLGSFGGGSGGIMDAVGGGPQNFATGGGVFGPGTSTSDSIPAMLSNGEYVVHAAAARKYGGLLEAINSGKMAHFASGGAVGSVSPSQSVGSGSPVSVTVNNNGGTGLNDKDATDMHAMITAFVDKRMAQKIRGQGGYAYQMKYGMI</sequence>
<dbReference type="RefSeq" id="WP_096716929.1">
    <property type="nucleotide sequence ID" value="NZ_MTZV01000002.1"/>
</dbReference>
<dbReference type="Pfam" id="PF09718">
    <property type="entry name" value="Tape_meas_lam_C"/>
    <property type="match status" value="1"/>
</dbReference>
<dbReference type="InterPro" id="IPR006431">
    <property type="entry name" value="Phage_tape_meas_C"/>
</dbReference>
<dbReference type="EMBL" id="MTZV01000002">
    <property type="protein sequence ID" value="PCE27530.1"/>
    <property type="molecule type" value="Genomic_DNA"/>
</dbReference>
<feature type="domain" description="Bacteriophage tail tape measure N-terminal" evidence="2">
    <location>
        <begin position="105"/>
        <end position="297"/>
    </location>
</feature>
<evidence type="ECO:0008006" key="6">
    <source>
        <dbReference type="Google" id="ProtNLM"/>
    </source>
</evidence>
<evidence type="ECO:0000256" key="1">
    <source>
        <dbReference type="SAM" id="Coils"/>
    </source>
</evidence>
<evidence type="ECO:0000313" key="4">
    <source>
        <dbReference type="EMBL" id="PCE27530.1"/>
    </source>
</evidence>
<reference evidence="4 5" key="1">
    <citation type="submission" date="2017-01" db="EMBL/GenBank/DDBJ databases">
        <title>Whole-Genome Shotgun Sequencing of Two beta-Proteobacterial Species in Search of the Bulgecin Biosynthetic Cluster.</title>
        <authorList>
            <person name="Horsman M.E."/>
            <person name="Marous D.R."/>
            <person name="Li R."/>
            <person name="Oliver R.A."/>
            <person name="Byun B."/>
            <person name="Emrich S.J."/>
            <person name="Boggess B."/>
            <person name="Townsend C.A."/>
            <person name="Mobashery S."/>
        </authorList>
    </citation>
    <scope>NUCLEOTIDE SEQUENCE [LARGE SCALE GENOMIC DNA]</scope>
    <source>
        <strain evidence="4 5">ATCC 31363</strain>
    </source>
</reference>
<feature type="domain" description="Bacteriophage tail tape measure C-terminal" evidence="3">
    <location>
        <begin position="729"/>
        <end position="787"/>
    </location>
</feature>
<dbReference type="InterPro" id="IPR009628">
    <property type="entry name" value="Phage_tape_measure_N"/>
</dbReference>
<dbReference type="AlphaFoldDB" id="A0A2A4F4E8"/>
<dbReference type="OrthoDB" id="79849at2"/>
<evidence type="ECO:0000313" key="5">
    <source>
        <dbReference type="Proteomes" id="UP000218022"/>
    </source>
</evidence>
<gene>
    <name evidence="4" type="ORF">BWP39_03235</name>
</gene>
<accession>A0A2A4F4E8</accession>
<protein>
    <recommendedName>
        <fullName evidence="6">Lambda family phage tail tape measure protein</fullName>
    </recommendedName>
</protein>
<comment type="caution">
    <text evidence="4">The sequence shown here is derived from an EMBL/GenBank/DDBJ whole genome shotgun (WGS) entry which is preliminary data.</text>
</comment>
<feature type="coiled-coil region" evidence="1">
    <location>
        <begin position="548"/>
        <end position="582"/>
    </location>
</feature>
<organism evidence="4 5">
    <name type="scientific">Paraburkholderia acidicola</name>
    <dbReference type="NCBI Taxonomy" id="1912599"/>
    <lineage>
        <taxon>Bacteria</taxon>
        <taxon>Pseudomonadati</taxon>
        <taxon>Pseudomonadota</taxon>
        <taxon>Betaproteobacteria</taxon>
        <taxon>Burkholderiales</taxon>
        <taxon>Burkholderiaceae</taxon>
        <taxon>Paraburkholderia</taxon>
    </lineage>
</organism>
<evidence type="ECO:0000259" key="3">
    <source>
        <dbReference type="Pfam" id="PF09718"/>
    </source>
</evidence>
<evidence type="ECO:0000259" key="2">
    <source>
        <dbReference type="Pfam" id="PF06791"/>
    </source>
</evidence>
<keyword evidence="1" id="KW-0175">Coiled coil</keyword>
<name>A0A2A4F4E8_9BURK</name>
<dbReference type="Pfam" id="PF06791">
    <property type="entry name" value="TMP_2"/>
    <property type="match status" value="1"/>
</dbReference>